<dbReference type="GO" id="GO:0004888">
    <property type="term" value="F:transmembrane signaling receptor activity"/>
    <property type="evidence" value="ECO:0007669"/>
    <property type="project" value="InterPro"/>
</dbReference>
<dbReference type="InterPro" id="IPR033479">
    <property type="entry name" value="dCache_1"/>
</dbReference>
<feature type="domain" description="Methyl-accepting transducer" evidence="11">
    <location>
        <begin position="347"/>
        <end position="597"/>
    </location>
</feature>
<dbReference type="InterPro" id="IPR004089">
    <property type="entry name" value="MCPsignal_dom"/>
</dbReference>
<dbReference type="OrthoDB" id="13222at2"/>
<dbReference type="KEGG" id="dfg:B0537_14835"/>
<evidence type="ECO:0008006" key="15">
    <source>
        <dbReference type="Google" id="ProtNLM"/>
    </source>
</evidence>
<evidence type="ECO:0000256" key="6">
    <source>
        <dbReference type="ARBA" id="ARBA00023136"/>
    </source>
</evidence>
<dbReference type="PROSITE" id="PS50111">
    <property type="entry name" value="CHEMOTAXIS_TRANSDUC_2"/>
    <property type="match status" value="1"/>
</dbReference>
<evidence type="ECO:0000256" key="9">
    <source>
        <dbReference type="PROSITE-ProRule" id="PRU00284"/>
    </source>
</evidence>
<dbReference type="STRING" id="1833852.B0537_14835"/>
<dbReference type="InterPro" id="IPR029151">
    <property type="entry name" value="Sensor-like_sf"/>
</dbReference>
<evidence type="ECO:0000259" key="11">
    <source>
        <dbReference type="PROSITE" id="PS50111"/>
    </source>
</evidence>
<comment type="similarity">
    <text evidence="8">Belongs to the methyl-accepting chemotaxis (MCP) protein family.</text>
</comment>
<dbReference type="Gene3D" id="3.30.450.20">
    <property type="entry name" value="PAS domain"/>
    <property type="match status" value="2"/>
</dbReference>
<dbReference type="SUPFAM" id="SSF58104">
    <property type="entry name" value="Methyl-accepting chemotaxis protein (MCP) signaling domain"/>
    <property type="match status" value="1"/>
</dbReference>
<keyword evidence="6 10" id="KW-0472">Membrane</keyword>
<dbReference type="InterPro" id="IPR004090">
    <property type="entry name" value="Chemotax_Me-accpt_rcpt"/>
</dbReference>
<dbReference type="Proteomes" id="UP000189464">
    <property type="component" value="Chromosome"/>
</dbReference>
<dbReference type="GO" id="GO:0005886">
    <property type="term" value="C:plasma membrane"/>
    <property type="evidence" value="ECO:0007669"/>
    <property type="project" value="UniProtKB-SubCell"/>
</dbReference>
<evidence type="ECO:0000256" key="2">
    <source>
        <dbReference type="ARBA" id="ARBA00022475"/>
    </source>
</evidence>
<dbReference type="Gene3D" id="1.10.287.950">
    <property type="entry name" value="Methyl-accepting chemotaxis protein"/>
    <property type="match status" value="1"/>
</dbReference>
<dbReference type="AlphaFoldDB" id="A0A1S6IZN1"/>
<dbReference type="PRINTS" id="PR00260">
    <property type="entry name" value="CHEMTRNSDUCR"/>
</dbReference>
<dbReference type="Pfam" id="PF00015">
    <property type="entry name" value="MCPsignal"/>
    <property type="match status" value="1"/>
</dbReference>
<dbReference type="SUPFAM" id="SSF103190">
    <property type="entry name" value="Sensory domain-like"/>
    <property type="match status" value="2"/>
</dbReference>
<evidence type="ECO:0000256" key="7">
    <source>
        <dbReference type="ARBA" id="ARBA00023224"/>
    </source>
</evidence>
<keyword evidence="4 10" id="KW-0812">Transmembrane</keyword>
<evidence type="ECO:0000256" key="10">
    <source>
        <dbReference type="SAM" id="Phobius"/>
    </source>
</evidence>
<evidence type="ECO:0000259" key="12">
    <source>
        <dbReference type="PROSITE" id="PS50885"/>
    </source>
</evidence>
<protein>
    <recommendedName>
        <fullName evidence="15">Methyl-accepting chemotaxis sensory transducer with Cache sensor</fullName>
    </recommendedName>
</protein>
<dbReference type="Pfam" id="PF02743">
    <property type="entry name" value="dCache_1"/>
    <property type="match status" value="1"/>
</dbReference>
<dbReference type="SMART" id="SM00283">
    <property type="entry name" value="MA"/>
    <property type="match status" value="1"/>
</dbReference>
<dbReference type="GO" id="GO:0006935">
    <property type="term" value="P:chemotaxis"/>
    <property type="evidence" value="ECO:0007669"/>
    <property type="project" value="UniProtKB-KW"/>
</dbReference>
<dbReference type="CDD" id="cd06225">
    <property type="entry name" value="HAMP"/>
    <property type="match status" value="1"/>
</dbReference>
<evidence type="ECO:0000256" key="8">
    <source>
        <dbReference type="ARBA" id="ARBA00029447"/>
    </source>
</evidence>
<keyword evidence="14" id="KW-1185">Reference proteome</keyword>
<dbReference type="PANTHER" id="PTHR32089:SF112">
    <property type="entry name" value="LYSOZYME-LIKE PROTEIN-RELATED"/>
    <property type="match status" value="1"/>
</dbReference>
<evidence type="ECO:0000256" key="4">
    <source>
        <dbReference type="ARBA" id="ARBA00022692"/>
    </source>
</evidence>
<reference evidence="13 14" key="1">
    <citation type="journal article" date="2016" name="Int. J. Syst. Evol. Microbiol.">
        <title>Desulfotomaculum ferrireducens sp. nov., a moderately thermophilic sulfate-reducing and dissimilatory Fe(III)-reducing bacterium isolated from compost.</title>
        <authorList>
            <person name="Yang G."/>
            <person name="Guo J."/>
            <person name="Zhuang L."/>
            <person name="Yuan Y."/>
            <person name="Zhou S."/>
        </authorList>
    </citation>
    <scope>NUCLEOTIDE SEQUENCE [LARGE SCALE GENOMIC DNA]</scope>
    <source>
        <strain evidence="13 14">GSS09</strain>
    </source>
</reference>
<evidence type="ECO:0000313" key="14">
    <source>
        <dbReference type="Proteomes" id="UP000189464"/>
    </source>
</evidence>
<dbReference type="RefSeq" id="WP_077715268.1">
    <property type="nucleotide sequence ID" value="NZ_CP019698.1"/>
</dbReference>
<keyword evidence="3" id="KW-0145">Chemotaxis</keyword>
<dbReference type="PANTHER" id="PTHR32089">
    <property type="entry name" value="METHYL-ACCEPTING CHEMOTAXIS PROTEIN MCPB"/>
    <property type="match status" value="1"/>
</dbReference>
<dbReference type="InterPro" id="IPR003660">
    <property type="entry name" value="HAMP_dom"/>
</dbReference>
<feature type="domain" description="HAMP" evidence="12">
    <location>
        <begin position="297"/>
        <end position="349"/>
    </location>
</feature>
<evidence type="ECO:0000313" key="13">
    <source>
        <dbReference type="EMBL" id="AQS60237.1"/>
    </source>
</evidence>
<feature type="transmembrane region" description="Helical" evidence="10">
    <location>
        <begin position="277"/>
        <end position="296"/>
    </location>
</feature>
<dbReference type="CDD" id="cd12912">
    <property type="entry name" value="PDC2_MCP_like"/>
    <property type="match status" value="1"/>
</dbReference>
<dbReference type="Pfam" id="PF00672">
    <property type="entry name" value="HAMP"/>
    <property type="match status" value="1"/>
</dbReference>
<dbReference type="SMART" id="SM00304">
    <property type="entry name" value="HAMP"/>
    <property type="match status" value="1"/>
</dbReference>
<evidence type="ECO:0000256" key="1">
    <source>
        <dbReference type="ARBA" id="ARBA00004651"/>
    </source>
</evidence>
<dbReference type="GO" id="GO:0007165">
    <property type="term" value="P:signal transduction"/>
    <property type="evidence" value="ECO:0007669"/>
    <property type="project" value="UniProtKB-KW"/>
</dbReference>
<dbReference type="CDD" id="cd11386">
    <property type="entry name" value="MCP_signal"/>
    <property type="match status" value="1"/>
</dbReference>
<accession>A0A1S6IZN1</accession>
<dbReference type="EMBL" id="CP019698">
    <property type="protein sequence ID" value="AQS60237.1"/>
    <property type="molecule type" value="Genomic_DNA"/>
</dbReference>
<dbReference type="PROSITE" id="PS50885">
    <property type="entry name" value="HAMP"/>
    <property type="match status" value="1"/>
</dbReference>
<organism evidence="13 14">
    <name type="scientific">Desulforamulus ferrireducens</name>
    <dbReference type="NCBI Taxonomy" id="1833852"/>
    <lineage>
        <taxon>Bacteria</taxon>
        <taxon>Bacillati</taxon>
        <taxon>Bacillota</taxon>
        <taxon>Clostridia</taxon>
        <taxon>Eubacteriales</taxon>
        <taxon>Peptococcaceae</taxon>
        <taxon>Desulforamulus</taxon>
    </lineage>
</organism>
<evidence type="ECO:0000256" key="3">
    <source>
        <dbReference type="ARBA" id="ARBA00022500"/>
    </source>
</evidence>
<name>A0A1S6IZN1_9FIRM</name>
<evidence type="ECO:0000256" key="5">
    <source>
        <dbReference type="ARBA" id="ARBA00022989"/>
    </source>
</evidence>
<comment type="subcellular location">
    <subcellularLocation>
        <location evidence="1">Cell membrane</location>
        <topology evidence="1">Multi-pass membrane protein</topology>
    </subcellularLocation>
</comment>
<dbReference type="FunFam" id="1.10.287.950:FF:000001">
    <property type="entry name" value="Methyl-accepting chemotaxis sensory transducer"/>
    <property type="match status" value="1"/>
</dbReference>
<dbReference type="CDD" id="cd12913">
    <property type="entry name" value="PDC1_MCP_like"/>
    <property type="match status" value="1"/>
</dbReference>
<keyword evidence="2" id="KW-1003">Cell membrane</keyword>
<proteinExistence type="inferred from homology"/>
<gene>
    <name evidence="13" type="ORF">B0537_14835</name>
</gene>
<keyword evidence="7 9" id="KW-0807">Transducer</keyword>
<sequence>MKSLKVKLALFIAAILIASNGILAFLSVTTISKEMNQTISDKTQTLNLALQDTINTFLATASNTVNSLSNAPEVKSYNKEQMLLIFRSLQEANKNYLNIYFGDLEGNLMMYPVAELPPGYDARAKDWYKGAKEQDKLIFTEVYIDTGSKKQVISVVAPVKDHQGQFIGVVGLDLSLEELNAMINQQKLGQTGYSYIVDTNGKILIHPHADRIGEDIADRNYVKNALAGKSGLEQYIDSDGSKKIAYYSIIPLTNWGLFVTQTEAEAFKAVGYIKKDIGLATLVILAVAVLITTLVARNLVRTIASIEQSAGLVAQGDLTQSIAVNRTDELGQLSQVINSMTGSLKELIGQVKQSAEEVSGTSANLTEITNQTTEANSKITQEITQVAATIEQISAASQEVSASASEAITRVNRGQEKVDEVTTAMEDISRSTAEVARSVQEVNEKAKEVGKIVDLITQIAEQTNLLALNAAIEAARAGEQGRGFAVVADEVRKLAEQTANATRNITTIISEMQSGTQSSVAKMEQGATLVQRGGLAVAEVGAVFHEIHQVIAGLTEQIEQTSSATQDINTNIQNVAALSEEQTAAMEEVNSSIERLSEMGRQLYELVNRFKL</sequence>
<keyword evidence="5 10" id="KW-1133">Transmembrane helix</keyword>